<keyword evidence="4 6" id="KW-0472">Membrane</keyword>
<dbReference type="KEGG" id="afs:AFR_02885"/>
<dbReference type="PIRSF" id="PIRSF006060">
    <property type="entry name" value="AA_transporter"/>
    <property type="match status" value="1"/>
</dbReference>
<feature type="transmembrane region" description="Helical" evidence="6">
    <location>
        <begin position="192"/>
        <end position="214"/>
    </location>
</feature>
<evidence type="ECO:0000256" key="2">
    <source>
        <dbReference type="ARBA" id="ARBA00022692"/>
    </source>
</evidence>
<feature type="transmembrane region" description="Helical" evidence="6">
    <location>
        <begin position="89"/>
        <end position="114"/>
    </location>
</feature>
<dbReference type="Proteomes" id="UP000017746">
    <property type="component" value="Chromosome"/>
</dbReference>
<feature type="domain" description="Amino acid permease/ SLC12A" evidence="7">
    <location>
        <begin position="17"/>
        <end position="343"/>
    </location>
</feature>
<dbReference type="Gene3D" id="1.20.1740.10">
    <property type="entry name" value="Amino acid/polyamine transporter I"/>
    <property type="match status" value="1"/>
</dbReference>
<dbReference type="PANTHER" id="PTHR42770:SF16">
    <property type="entry name" value="AMINO ACID PERMEASE"/>
    <property type="match status" value="1"/>
</dbReference>
<feature type="compositionally biased region" description="Basic and acidic residues" evidence="5">
    <location>
        <begin position="460"/>
        <end position="479"/>
    </location>
</feature>
<evidence type="ECO:0000256" key="1">
    <source>
        <dbReference type="ARBA" id="ARBA00004141"/>
    </source>
</evidence>
<feature type="transmembrane region" description="Helical" evidence="6">
    <location>
        <begin position="146"/>
        <end position="165"/>
    </location>
</feature>
<dbReference type="eggNOG" id="COG0531">
    <property type="taxonomic scope" value="Bacteria"/>
</dbReference>
<keyword evidence="9" id="KW-1185">Reference proteome</keyword>
<feature type="region of interest" description="Disordered" evidence="5">
    <location>
        <begin position="452"/>
        <end position="479"/>
    </location>
</feature>
<evidence type="ECO:0000256" key="6">
    <source>
        <dbReference type="SAM" id="Phobius"/>
    </source>
</evidence>
<feature type="transmembrane region" description="Helical" evidence="6">
    <location>
        <begin position="120"/>
        <end position="139"/>
    </location>
</feature>
<feature type="transmembrane region" description="Helical" evidence="6">
    <location>
        <begin position="12"/>
        <end position="35"/>
    </location>
</feature>
<comment type="subcellular location">
    <subcellularLocation>
        <location evidence="1">Membrane</location>
        <topology evidence="1">Multi-pass membrane protein</topology>
    </subcellularLocation>
</comment>
<dbReference type="STRING" id="1246995.AFR_02885"/>
<evidence type="ECO:0000256" key="5">
    <source>
        <dbReference type="SAM" id="MobiDB-lite"/>
    </source>
</evidence>
<dbReference type="HOGENOM" id="CLU_007946_20_1_11"/>
<dbReference type="GO" id="GO:0055085">
    <property type="term" value="P:transmembrane transport"/>
    <property type="evidence" value="ECO:0007669"/>
    <property type="project" value="InterPro"/>
</dbReference>
<dbReference type="RefSeq" id="WP_023357809.1">
    <property type="nucleotide sequence ID" value="NC_022657.1"/>
</dbReference>
<dbReference type="AlphaFoldDB" id="U5VT81"/>
<dbReference type="InterPro" id="IPR004841">
    <property type="entry name" value="AA-permease/SLC12A_dom"/>
</dbReference>
<dbReference type="EMBL" id="CP006272">
    <property type="protein sequence ID" value="AGZ38866.1"/>
    <property type="molecule type" value="Genomic_DNA"/>
</dbReference>
<evidence type="ECO:0000313" key="9">
    <source>
        <dbReference type="Proteomes" id="UP000017746"/>
    </source>
</evidence>
<feature type="transmembrane region" description="Helical" evidence="6">
    <location>
        <begin position="226"/>
        <end position="246"/>
    </location>
</feature>
<reference evidence="8 9" key="1">
    <citation type="journal article" date="2014" name="J. Biotechnol.">
        <title>Complete genome sequence of the actinobacterium Actinoplanes friuliensis HAG 010964, producer of the lipopeptide antibiotic friulimycin.</title>
        <authorList>
            <person name="Ruckert C."/>
            <person name="Szczepanowski R."/>
            <person name="Albersmeier A."/>
            <person name="Goesmann A."/>
            <person name="Fischer N."/>
            <person name="Steinkamper A."/>
            <person name="Puhler A."/>
            <person name="Biener R."/>
            <person name="Schwartz D."/>
            <person name="Kalinowski J."/>
        </authorList>
    </citation>
    <scope>NUCLEOTIDE SEQUENCE [LARGE SCALE GENOMIC DNA]</scope>
    <source>
        <strain evidence="8 9">DSM 7358</strain>
    </source>
</reference>
<proteinExistence type="predicted"/>
<dbReference type="PATRIC" id="fig|1246995.3.peg.580"/>
<feature type="transmembrane region" description="Helical" evidence="6">
    <location>
        <begin position="350"/>
        <end position="374"/>
    </location>
</feature>
<name>U5VT81_9ACTN</name>
<feature type="transmembrane region" description="Helical" evidence="6">
    <location>
        <begin position="386"/>
        <end position="404"/>
    </location>
</feature>
<accession>U5VT81</accession>
<keyword evidence="3 6" id="KW-1133">Transmembrane helix</keyword>
<evidence type="ECO:0000313" key="8">
    <source>
        <dbReference type="EMBL" id="AGZ38866.1"/>
    </source>
</evidence>
<feature type="transmembrane region" description="Helical" evidence="6">
    <location>
        <begin position="285"/>
        <end position="307"/>
    </location>
</feature>
<evidence type="ECO:0000256" key="3">
    <source>
        <dbReference type="ARBA" id="ARBA00022989"/>
    </source>
</evidence>
<evidence type="ECO:0000259" key="7">
    <source>
        <dbReference type="Pfam" id="PF00324"/>
    </source>
</evidence>
<organism evidence="8 9">
    <name type="scientific">Actinoplanes friuliensis DSM 7358</name>
    <dbReference type="NCBI Taxonomy" id="1246995"/>
    <lineage>
        <taxon>Bacteria</taxon>
        <taxon>Bacillati</taxon>
        <taxon>Actinomycetota</taxon>
        <taxon>Actinomycetes</taxon>
        <taxon>Micromonosporales</taxon>
        <taxon>Micromonosporaceae</taxon>
        <taxon>Actinoplanes</taxon>
    </lineage>
</organism>
<dbReference type="GO" id="GO:0016020">
    <property type="term" value="C:membrane"/>
    <property type="evidence" value="ECO:0007669"/>
    <property type="project" value="UniProtKB-SubCell"/>
</dbReference>
<feature type="transmembrane region" description="Helical" evidence="6">
    <location>
        <begin position="410"/>
        <end position="428"/>
    </location>
</feature>
<feature type="transmembrane region" description="Helical" evidence="6">
    <location>
        <begin position="328"/>
        <end position="344"/>
    </location>
</feature>
<sequence>MPPPRTPAAGRLGGMSIVFLALAAVTPLTVVATIVPDAYAVGELLGLPLLFAGAGLLLLIFVAGHAAMSRRLPHAGPLYSIVTRGLGRPLGIGAAWLAVLSYGALQLGLLTAASRYLPGVPWWAVVLGGWAVVAVCGVLRLAVSAWLLVVLVLAETVVIVGYSAADVVQPAGGQISWAALAPAQLSEVPRPALGLLLVVVALTFIGFETAAAYAEEARTPRRTITRATYLSVLLLAILFVTASWAMTVATGPDRIAAEAGARGPDLVFDLAAARLAPWAVTLGRVLVVTGLLAAAIALHQTISRYLFALGRERVLPHRPTSTPARASLVQTVLVGLMIGGGALIKVDPALLSLAGGLGILVLLLGVSLAALLFLNRQPAGEGAWNRLAPGLSTITLGALVYLAIDEHRTLGIVAAAVLALGVVHGLVLRAATPVTYAGLGLGGTPVVVTPSKPPVRAVPRQREPGAHRPERVNREELTG</sequence>
<dbReference type="Pfam" id="PF00324">
    <property type="entry name" value="AA_permease"/>
    <property type="match status" value="1"/>
</dbReference>
<keyword evidence="2 6" id="KW-0812">Transmembrane</keyword>
<dbReference type="InterPro" id="IPR050367">
    <property type="entry name" value="APC_superfamily"/>
</dbReference>
<protein>
    <submittedName>
        <fullName evidence="8">Amino acid permease-associated protein</fullName>
    </submittedName>
</protein>
<gene>
    <name evidence="8" type="ORF">AFR_02885</name>
</gene>
<evidence type="ECO:0000256" key="4">
    <source>
        <dbReference type="ARBA" id="ARBA00023136"/>
    </source>
</evidence>
<feature type="transmembrane region" description="Helical" evidence="6">
    <location>
        <begin position="47"/>
        <end position="68"/>
    </location>
</feature>
<dbReference type="PANTHER" id="PTHR42770">
    <property type="entry name" value="AMINO ACID TRANSPORTER-RELATED"/>
    <property type="match status" value="1"/>
</dbReference>